<dbReference type="PANTHER" id="PTHR33050">
    <property type="entry name" value="REVERSE TRANSCRIPTASE DOMAIN-CONTAINING PROTEIN"/>
    <property type="match status" value="1"/>
</dbReference>
<evidence type="ECO:0000313" key="2">
    <source>
        <dbReference type="Proteomes" id="UP000007800"/>
    </source>
</evidence>
<dbReference type="OMA" id="ERIDTHW"/>
<dbReference type="PANTHER" id="PTHR33050:SF7">
    <property type="entry name" value="RIBONUCLEASE H"/>
    <property type="match status" value="1"/>
</dbReference>
<dbReference type="GeneID" id="9060671"/>
<protein>
    <recommendedName>
        <fullName evidence="3">Reverse transcriptase domain-containing protein</fullName>
    </recommendedName>
</protein>
<dbReference type="OrthoDB" id="439120at2759"/>
<dbReference type="RefSeq" id="XP_002780116.1">
    <property type="nucleotide sequence ID" value="XM_002780070.1"/>
</dbReference>
<dbReference type="Proteomes" id="UP000007800">
    <property type="component" value="Unassembled WGS sequence"/>
</dbReference>
<dbReference type="InterPro" id="IPR052055">
    <property type="entry name" value="Hepadnavirus_pol/RT"/>
</dbReference>
<dbReference type="EMBL" id="GG676220">
    <property type="protein sequence ID" value="EER11911.1"/>
    <property type="molecule type" value="Genomic_DNA"/>
</dbReference>
<keyword evidence="2" id="KW-1185">Reference proteome</keyword>
<dbReference type="AlphaFoldDB" id="C5KUD2"/>
<reference evidence="1 2" key="1">
    <citation type="submission" date="2008-07" db="EMBL/GenBank/DDBJ databases">
        <authorList>
            <person name="El-Sayed N."/>
            <person name="Caler E."/>
            <person name="Inman J."/>
            <person name="Amedeo P."/>
            <person name="Hass B."/>
            <person name="Wortman J."/>
        </authorList>
    </citation>
    <scope>NUCLEOTIDE SEQUENCE [LARGE SCALE GENOMIC DNA]</scope>
    <source>
        <strain evidence="2">ATCC 50983 / TXsc</strain>
    </source>
</reference>
<organism evidence="2">
    <name type="scientific">Perkinsus marinus (strain ATCC 50983 / TXsc)</name>
    <dbReference type="NCBI Taxonomy" id="423536"/>
    <lineage>
        <taxon>Eukaryota</taxon>
        <taxon>Sar</taxon>
        <taxon>Alveolata</taxon>
        <taxon>Perkinsozoa</taxon>
        <taxon>Perkinsea</taxon>
        <taxon>Perkinsida</taxon>
        <taxon>Perkinsidae</taxon>
        <taxon>Perkinsus</taxon>
    </lineage>
</organism>
<accession>C5KUD2</accession>
<evidence type="ECO:0008006" key="3">
    <source>
        <dbReference type="Google" id="ProtNLM"/>
    </source>
</evidence>
<dbReference type="InterPro" id="IPR043502">
    <property type="entry name" value="DNA/RNA_pol_sf"/>
</dbReference>
<dbReference type="InParanoid" id="C5KUD2"/>
<gene>
    <name evidence="1" type="ORF">Pmar_PMAR003789</name>
</gene>
<evidence type="ECO:0000313" key="1">
    <source>
        <dbReference type="EMBL" id="EER11911.1"/>
    </source>
</evidence>
<name>C5KUD2_PERM5</name>
<dbReference type="SUPFAM" id="SSF56672">
    <property type="entry name" value="DNA/RNA polymerases"/>
    <property type="match status" value="1"/>
</dbReference>
<sequence length="813" mass="90774">MTKNRQRSEQALERRARIKRTRRAVKRARVPAKITTTPSCQVTTLSAGHNEQTQLLPVNIDSTVHPADRRAVELYKVAITENRAKEAELVKGITDGSAMAECCEWGRLLGQADPASSCEAIVQLRQLFSESIARLKCEPAVAPLESWIRLSRDEQGLNGSIWTDIIPLVKSYASELRTKIRDLLKVTADEPMNCPIQVNLMKAMLEATATDPIIEEDTFVQRSVARNGGVPIGIEQEVEFSPLWPRWDAAKGSDDTELCHFAADSWRNYKSADCLHDKVMAYIKKEVDEGHMIQLANLPEGAVPSKIGAIEKPLKPGQEDADIRVIDDLRRSGVNSRVTKCHNTIKLPGVMTTALIAERIDTHWRGAYPNVEPDLVCIERDVCSAFRHLPIHESEVKYCINCIPSCSEKGQVGDVEMQYYAHSRLPFGLCTSPTLWVRTYTGSARLAKRIFCFAADAEGLQIYIDDEGYFTIRANALDRLLGLLLLDEVLGFITSYPKIRVSSTPRLLGYQWCLSDLSVSVPEDKKRCLAEGVNTLIESYDTDARVDIAILKTVTGRLAWLCHICKALRPCLKNLYATVAAADRLRTRYPHASRIPLAKEALPDLYIFREAIAAEENTPWVTTTSVPASFLLNYRLEDELPLGSNRVTVVISDACPAGIAGMAITDGRAYWFMMQLNTPKSSLVEKFVTPHYAERWSSRDIGPLELLASYCACLLAPNDRPTLVLCDNKGAVESINKLSSKSGRMNRIVRELSRVWRYGRGLRAFHLSSKSNWLVDALSRQPSIEAAREYMRGSTMTKVDMAMLLDSLPATSD</sequence>
<proteinExistence type="predicted"/>